<reference evidence="2" key="2">
    <citation type="submission" date="2017-02" db="UniProtKB">
        <authorList>
            <consortium name="WormBaseParasite"/>
        </authorList>
    </citation>
    <scope>IDENTIFICATION</scope>
</reference>
<accession>A0A0K0D0M3</accession>
<name>A0A0K0D0M3_ANGCA</name>
<dbReference type="WBParaSite" id="ACAC_0000361501-mRNA-1">
    <property type="protein sequence ID" value="ACAC_0000361501-mRNA-1"/>
    <property type="gene ID" value="ACAC_0000361501"/>
</dbReference>
<keyword evidence="1" id="KW-1185">Reference proteome</keyword>
<evidence type="ECO:0000313" key="2">
    <source>
        <dbReference type="WBParaSite" id="ACAC_0000361501-mRNA-1"/>
    </source>
</evidence>
<reference evidence="1" key="1">
    <citation type="submission" date="2012-09" db="EMBL/GenBank/DDBJ databases">
        <authorList>
            <person name="Martin A.A."/>
        </authorList>
    </citation>
    <scope>NUCLEOTIDE SEQUENCE</scope>
</reference>
<dbReference type="AlphaFoldDB" id="A0A0K0D0M3"/>
<organism evidence="1 2">
    <name type="scientific">Angiostrongylus cantonensis</name>
    <name type="common">Rat lungworm</name>
    <dbReference type="NCBI Taxonomy" id="6313"/>
    <lineage>
        <taxon>Eukaryota</taxon>
        <taxon>Metazoa</taxon>
        <taxon>Ecdysozoa</taxon>
        <taxon>Nematoda</taxon>
        <taxon>Chromadorea</taxon>
        <taxon>Rhabditida</taxon>
        <taxon>Rhabditina</taxon>
        <taxon>Rhabditomorpha</taxon>
        <taxon>Strongyloidea</taxon>
        <taxon>Metastrongylidae</taxon>
        <taxon>Angiostrongylus</taxon>
    </lineage>
</organism>
<proteinExistence type="predicted"/>
<dbReference type="Proteomes" id="UP000035642">
    <property type="component" value="Unassembled WGS sequence"/>
</dbReference>
<evidence type="ECO:0000313" key="1">
    <source>
        <dbReference type="Proteomes" id="UP000035642"/>
    </source>
</evidence>
<protein>
    <submittedName>
        <fullName evidence="2">Fn3_PAP domain-containing protein</fullName>
    </submittedName>
</protein>
<sequence>MLQRYLQDSKPQVPAEGNKRVIPFSASNAFTTTLCGSYISLLPLLFSLCMYVCMHACMCDWLNVQQSASKPSLFSSHWSIHAQIQNSDQLDVDVKNYSKSSLPDAFELKSYSLRGTKSLSGILKQ</sequence>
<dbReference type="STRING" id="6313.A0A0K0D0M3"/>